<dbReference type="InterPro" id="IPR058353">
    <property type="entry name" value="DUF8040"/>
</dbReference>
<protein>
    <recommendedName>
        <fullName evidence="1">DUF8040 domain-containing protein</fullName>
    </recommendedName>
</protein>
<dbReference type="Pfam" id="PF26138">
    <property type="entry name" value="DUF8040"/>
    <property type="match status" value="1"/>
</dbReference>
<dbReference type="Proteomes" id="UP000324897">
    <property type="component" value="Unassembled WGS sequence"/>
</dbReference>
<gene>
    <name evidence="2" type="ORF">EJB05_55480</name>
</gene>
<evidence type="ECO:0000313" key="3">
    <source>
        <dbReference type="Proteomes" id="UP000324897"/>
    </source>
</evidence>
<evidence type="ECO:0000313" key="2">
    <source>
        <dbReference type="EMBL" id="TVT99170.1"/>
    </source>
</evidence>
<feature type="non-terminal residue" evidence="2">
    <location>
        <position position="1"/>
    </location>
</feature>
<name>A0A5J9SJN0_9POAL</name>
<evidence type="ECO:0000259" key="1">
    <source>
        <dbReference type="Pfam" id="PF26138"/>
    </source>
</evidence>
<sequence>MVGWPPSTTMSTIRDRIRKRREEDDDDMMLLILPALYLLGSNGGGEKKQRHPSVLAGAETVRKLLQGHVKNCLVAFRMEPDIFISLANYLRRTRLVRDTRIKVEEKLGFFLWMLSHNSSYEDLQVKFEHSNDTFHHHIKHFFDKILPAPSRVGEDLPPPSWDPVPSPRDLQLSYTCLLFLAALENVKEVIGVAY</sequence>
<organism evidence="2 3">
    <name type="scientific">Eragrostis curvula</name>
    <name type="common">weeping love grass</name>
    <dbReference type="NCBI Taxonomy" id="38414"/>
    <lineage>
        <taxon>Eukaryota</taxon>
        <taxon>Viridiplantae</taxon>
        <taxon>Streptophyta</taxon>
        <taxon>Embryophyta</taxon>
        <taxon>Tracheophyta</taxon>
        <taxon>Spermatophyta</taxon>
        <taxon>Magnoliopsida</taxon>
        <taxon>Liliopsida</taxon>
        <taxon>Poales</taxon>
        <taxon>Poaceae</taxon>
        <taxon>PACMAD clade</taxon>
        <taxon>Chloridoideae</taxon>
        <taxon>Eragrostideae</taxon>
        <taxon>Eragrostidinae</taxon>
        <taxon>Eragrostis</taxon>
    </lineage>
</organism>
<proteinExistence type="predicted"/>
<feature type="domain" description="DUF8040" evidence="1">
    <location>
        <begin position="53"/>
        <end position="145"/>
    </location>
</feature>
<keyword evidence="3" id="KW-1185">Reference proteome</keyword>
<dbReference type="AlphaFoldDB" id="A0A5J9SJN0"/>
<reference evidence="2 3" key="1">
    <citation type="journal article" date="2019" name="Sci. Rep.">
        <title>A high-quality genome of Eragrostis curvula grass provides insights into Poaceae evolution and supports new strategies to enhance forage quality.</title>
        <authorList>
            <person name="Carballo J."/>
            <person name="Santos B.A.C.M."/>
            <person name="Zappacosta D."/>
            <person name="Garbus I."/>
            <person name="Selva J.P."/>
            <person name="Gallo C.A."/>
            <person name="Diaz A."/>
            <person name="Albertini E."/>
            <person name="Caccamo M."/>
            <person name="Echenique V."/>
        </authorList>
    </citation>
    <scope>NUCLEOTIDE SEQUENCE [LARGE SCALE GENOMIC DNA]</scope>
    <source>
        <strain evidence="3">cv. Victoria</strain>
        <tissue evidence="2">Leaf</tissue>
    </source>
</reference>
<dbReference type="OrthoDB" id="688971at2759"/>
<dbReference type="Gramene" id="TVT99170">
    <property type="protein sequence ID" value="TVT99170"/>
    <property type="gene ID" value="EJB05_55480"/>
</dbReference>
<dbReference type="EMBL" id="RWGY01000753">
    <property type="protein sequence ID" value="TVT99170.1"/>
    <property type="molecule type" value="Genomic_DNA"/>
</dbReference>
<accession>A0A5J9SJN0</accession>
<comment type="caution">
    <text evidence="2">The sequence shown here is derived from an EMBL/GenBank/DDBJ whole genome shotgun (WGS) entry which is preliminary data.</text>
</comment>